<name>A0A6F9Y4W0_9LACO</name>
<dbReference type="InterPro" id="IPR008767">
    <property type="entry name" value="Phage_SPP1_head-tail_adaptor"/>
</dbReference>
<dbReference type="RefSeq" id="WP_172577186.1">
    <property type="nucleotide sequence ID" value="NZ_BLAP01000030.1"/>
</dbReference>
<evidence type="ECO:0000313" key="2">
    <source>
        <dbReference type="Proteomes" id="UP000494160"/>
    </source>
</evidence>
<organism evidence="1 2">
    <name type="scientific">Ligilactobacillus agilis</name>
    <dbReference type="NCBI Taxonomy" id="1601"/>
    <lineage>
        <taxon>Bacteria</taxon>
        <taxon>Bacillati</taxon>
        <taxon>Bacillota</taxon>
        <taxon>Bacilli</taxon>
        <taxon>Lactobacillales</taxon>
        <taxon>Lactobacillaceae</taxon>
        <taxon>Ligilactobacillus</taxon>
    </lineage>
</organism>
<dbReference type="Pfam" id="PF05521">
    <property type="entry name" value="Phage_HCP"/>
    <property type="match status" value="1"/>
</dbReference>
<reference evidence="1 2" key="1">
    <citation type="submission" date="2019-10" db="EMBL/GenBank/DDBJ databases">
        <title>Lactobacillus agilis SN811 Whole Genome Sequencing Project.</title>
        <authorList>
            <person name="Suzuki S."/>
            <person name="Endo A."/>
            <person name="Maeno S."/>
            <person name="Shiwa Y."/>
            <person name="Matsutani M."/>
            <person name="Kajikawa A."/>
        </authorList>
    </citation>
    <scope>NUCLEOTIDE SEQUENCE [LARGE SCALE GENOMIC DNA]</scope>
    <source>
        <strain evidence="1 2">SN811</strain>
    </source>
</reference>
<gene>
    <name evidence="1" type="ORF">SN811_08600</name>
</gene>
<protein>
    <submittedName>
        <fullName evidence="1">Head-tail adaptor protein</fullName>
    </submittedName>
</protein>
<proteinExistence type="predicted"/>
<dbReference type="AlphaFoldDB" id="A0A6F9Y4W0"/>
<comment type="caution">
    <text evidence="1">The sequence shown here is derived from an EMBL/GenBank/DDBJ whole genome shotgun (WGS) entry which is preliminary data.</text>
</comment>
<dbReference type="Proteomes" id="UP000494160">
    <property type="component" value="Unassembled WGS sequence"/>
</dbReference>
<accession>A0A6F9Y4W0</accession>
<dbReference type="InterPro" id="IPR038666">
    <property type="entry name" value="SSP1_head-tail_sf"/>
</dbReference>
<sequence length="112" mass="12770">MIAETGDLTEVIKIIEPGVGDVDEYGDPVSTEKVIYPRLFAMLRSKNANDVEKNLSSLSTSAQFVIRHRLSNEPKITTDMQVVHRNEIYKIDDFNIDTQFKKFDVIICHKSP</sequence>
<dbReference type="EMBL" id="BLAP01000030">
    <property type="protein sequence ID" value="GET12360.1"/>
    <property type="molecule type" value="Genomic_DNA"/>
</dbReference>
<evidence type="ECO:0000313" key="1">
    <source>
        <dbReference type="EMBL" id="GET12360.1"/>
    </source>
</evidence>
<dbReference type="Gene3D" id="2.40.10.270">
    <property type="entry name" value="Bacteriophage SPP1 head-tail adaptor protein"/>
    <property type="match status" value="1"/>
</dbReference>